<dbReference type="Gene3D" id="2.170.130.10">
    <property type="entry name" value="TonB-dependent receptor, plug domain"/>
    <property type="match status" value="1"/>
</dbReference>
<feature type="domain" description="TonB-dependent receptor plug" evidence="7">
    <location>
        <begin position="228"/>
        <end position="326"/>
    </location>
</feature>
<dbReference type="AlphaFoldDB" id="A0A1T4ZXY9"/>
<dbReference type="InterPro" id="IPR039426">
    <property type="entry name" value="TonB-dep_rcpt-like"/>
</dbReference>
<keyword evidence="5" id="KW-0812">Transmembrane</keyword>
<dbReference type="GO" id="GO:0009279">
    <property type="term" value="C:cell outer membrane"/>
    <property type="evidence" value="ECO:0007669"/>
    <property type="project" value="UniProtKB-SubCell"/>
</dbReference>
<evidence type="ECO:0000313" key="9">
    <source>
        <dbReference type="Proteomes" id="UP000190541"/>
    </source>
</evidence>
<gene>
    <name evidence="8" type="ORF">SAMN05660226_00276</name>
</gene>
<dbReference type="NCBIfam" id="TIGR04056">
    <property type="entry name" value="OMP_RagA_SusC"/>
    <property type="match status" value="1"/>
</dbReference>
<dbReference type="SUPFAM" id="SSF56935">
    <property type="entry name" value="Porins"/>
    <property type="match status" value="1"/>
</dbReference>
<dbReference type="Proteomes" id="UP000190541">
    <property type="component" value="Unassembled WGS sequence"/>
</dbReference>
<dbReference type="OrthoDB" id="9768177at2"/>
<dbReference type="SUPFAM" id="SSF49464">
    <property type="entry name" value="Carboxypeptidase regulatory domain-like"/>
    <property type="match status" value="1"/>
</dbReference>
<dbReference type="InterPro" id="IPR037066">
    <property type="entry name" value="Plug_dom_sf"/>
</dbReference>
<sequence>MRVTPLSRTKANEQLSLLFLVMKITTALLLLGALHVSAHSVSQTITLTAKDQPIRQIFEAIYEQTQFGVIYNDQQINANQKITVVAHQMPLEAFLNEILVPRNLSYRIKEQTIFVQEGVVDKMQGNVSAPVKIAQQTVGGIVTDEQGQPLGGVTVSVKGTASATTTDEAGKYRLTVSGPESVLVFTIVGYKHMEVAVGAKSTIDVSMDESVSDLDEVVIVGYGAQRRANVTGSVATVKGDVLKRNPSASTVNTLAGRLPGLVMKQTSGQPGFDASRFNIRNFGAALVIVDGVEQSFNNINPEEIESISVLKDASAAIYGARAGNGVILVTTKRGSTQAPTISVNSLVTGQSFTNFPKPVNAWQYATLYREAQMNAGIPEPQVKFSDEDIEKYRAGTDPQYPDTDWMSIIMRSLALQQQHNLSVSGGTDKTKYYAFLNYLGQDGMFKGGNTGYSRYNVRSNLDIEVTPSLTVSLDLSGIKEMVSQSSRPASEVWFWMDFFDSRPTAPAAYPDPTKVPNISPGPYNAIINTHEDIGEYSKGAKSYYNGALTLNYNVKQVEGLDFRLKLNYYNEGIEQKIWRKQAEIWNYDYETDTYSLHGTSEPTQLNQTYDDNQIITGQLSANYHRTFNERHAVDGLLLFEAIDYAGRNFSAFRQHYISTAIDQLFAGGTVDQRSNGSASQSGRKSLVGRINYGFQNKYLAEATVRYDGSPNFPADRRWGFFPSLSLGWRMSEEAFIKDHVSWIDHLKVRGSISQMGYDNVAAYQYLTGFRFSGIYVVDGEEVPALVTSGLPNPNITWETMTLSNLGVELAVLGGKIYTEADLFRRLREDMLGSRVASLPNTFGASLPSENINSQIARGFELQLGSRGTSGRFRYDISANMSLARSWWKHYDEVVYTDEDEIRIRKRTGQRTDIGFGYKSDGLFTSQEEIDNLPYDMDGQANSTLSPGDIKLVDLNNDGKIDWRDQTIINNGGTPHIMYGLNMDFQYGNFDLSVLFQGAANYTVTLQPGNINIDSERTPMMVIWNERWTPENNNASAIIPRQRLGQSTNNWNSDYWNRDASYLRLKNLSFGYTFDSKVLQPIGIKGLRIYFTGVNLWTLNPLRRYGLDPESPDATRGWTYPIQKTYSLGLNLTL</sequence>
<evidence type="ECO:0000256" key="4">
    <source>
        <dbReference type="ARBA" id="ARBA00023237"/>
    </source>
</evidence>
<proteinExistence type="inferred from homology"/>
<evidence type="ECO:0000256" key="2">
    <source>
        <dbReference type="ARBA" id="ARBA00022729"/>
    </source>
</evidence>
<dbReference type="PANTHER" id="PTHR30069">
    <property type="entry name" value="TONB-DEPENDENT OUTER MEMBRANE RECEPTOR"/>
    <property type="match status" value="1"/>
</dbReference>
<evidence type="ECO:0000256" key="5">
    <source>
        <dbReference type="PROSITE-ProRule" id="PRU01360"/>
    </source>
</evidence>
<keyword evidence="9" id="KW-1185">Reference proteome</keyword>
<evidence type="ECO:0000259" key="6">
    <source>
        <dbReference type="Pfam" id="PF07660"/>
    </source>
</evidence>
<dbReference type="InterPro" id="IPR008969">
    <property type="entry name" value="CarboxyPept-like_regulatory"/>
</dbReference>
<dbReference type="Pfam" id="PF07660">
    <property type="entry name" value="STN"/>
    <property type="match status" value="1"/>
</dbReference>
<feature type="domain" description="Secretin/TonB short N-terminal" evidence="6">
    <location>
        <begin position="69"/>
        <end position="116"/>
    </location>
</feature>
<evidence type="ECO:0000256" key="1">
    <source>
        <dbReference type="ARBA" id="ARBA00022448"/>
    </source>
</evidence>
<evidence type="ECO:0000259" key="7">
    <source>
        <dbReference type="Pfam" id="PF07715"/>
    </source>
</evidence>
<dbReference type="Pfam" id="PF07715">
    <property type="entry name" value="Plug"/>
    <property type="match status" value="1"/>
</dbReference>
<dbReference type="Pfam" id="PF13715">
    <property type="entry name" value="CarbopepD_reg_2"/>
    <property type="match status" value="1"/>
</dbReference>
<dbReference type="PROSITE" id="PS52016">
    <property type="entry name" value="TONB_DEPENDENT_REC_3"/>
    <property type="match status" value="1"/>
</dbReference>
<comment type="similarity">
    <text evidence="5">Belongs to the TonB-dependent receptor family.</text>
</comment>
<keyword evidence="3 5" id="KW-0472">Membrane</keyword>
<reference evidence="8 9" key="1">
    <citation type="submission" date="2017-02" db="EMBL/GenBank/DDBJ databases">
        <authorList>
            <person name="Peterson S.W."/>
        </authorList>
    </citation>
    <scope>NUCLEOTIDE SEQUENCE [LARGE SCALE GENOMIC DNA]</scope>
    <source>
        <strain evidence="8 9">DSM 22899</strain>
    </source>
</reference>
<keyword evidence="2" id="KW-0732">Signal</keyword>
<dbReference type="InterPro" id="IPR011662">
    <property type="entry name" value="Secretin/TonB_short_N"/>
</dbReference>
<keyword evidence="1 5" id="KW-0813">Transport</keyword>
<dbReference type="FunFam" id="2.170.130.10:FF:000003">
    <property type="entry name" value="SusC/RagA family TonB-linked outer membrane protein"/>
    <property type="match status" value="1"/>
</dbReference>
<dbReference type="NCBIfam" id="TIGR04057">
    <property type="entry name" value="SusC_RagA_signa"/>
    <property type="match status" value="1"/>
</dbReference>
<dbReference type="InterPro" id="IPR012910">
    <property type="entry name" value="Plug_dom"/>
</dbReference>
<evidence type="ECO:0000313" key="8">
    <source>
        <dbReference type="EMBL" id="SKB27536.1"/>
    </source>
</evidence>
<evidence type="ECO:0000256" key="3">
    <source>
        <dbReference type="ARBA" id="ARBA00023136"/>
    </source>
</evidence>
<dbReference type="GO" id="GO:0044718">
    <property type="term" value="P:siderophore transmembrane transport"/>
    <property type="evidence" value="ECO:0007669"/>
    <property type="project" value="TreeGrafter"/>
</dbReference>
<dbReference type="EMBL" id="FUYS01000001">
    <property type="protein sequence ID" value="SKB27536.1"/>
    <property type="molecule type" value="Genomic_DNA"/>
</dbReference>
<comment type="subcellular location">
    <subcellularLocation>
        <location evidence="5">Cell outer membrane</location>
        <topology evidence="5">Multi-pass membrane protein</topology>
    </subcellularLocation>
</comment>
<dbReference type="PANTHER" id="PTHR30069:SF29">
    <property type="entry name" value="HEMOGLOBIN AND HEMOGLOBIN-HAPTOGLOBIN-BINDING PROTEIN 1-RELATED"/>
    <property type="match status" value="1"/>
</dbReference>
<keyword evidence="4 5" id="KW-0998">Cell outer membrane</keyword>
<dbReference type="InterPro" id="IPR023997">
    <property type="entry name" value="TonB-dep_OMP_SusC/RagA_CS"/>
</dbReference>
<dbReference type="STRING" id="623280.SAMN05660226_00276"/>
<dbReference type="Gene3D" id="2.60.40.1120">
    <property type="entry name" value="Carboxypeptidase-like, regulatory domain"/>
    <property type="match status" value="1"/>
</dbReference>
<protein>
    <submittedName>
        <fullName evidence="8">TonB-linked outer membrane protein, SusC/RagA family</fullName>
    </submittedName>
</protein>
<accession>A0A1T4ZXY9</accession>
<dbReference type="InterPro" id="IPR023996">
    <property type="entry name" value="TonB-dep_OMP_SusC/RagA"/>
</dbReference>
<dbReference type="GO" id="GO:0015344">
    <property type="term" value="F:siderophore uptake transmembrane transporter activity"/>
    <property type="evidence" value="ECO:0007669"/>
    <property type="project" value="TreeGrafter"/>
</dbReference>
<name>A0A1T4ZXY9_9SPHI</name>
<keyword evidence="5" id="KW-1134">Transmembrane beta strand</keyword>
<organism evidence="8 9">
    <name type="scientific">Parapedobacter luteus</name>
    <dbReference type="NCBI Taxonomy" id="623280"/>
    <lineage>
        <taxon>Bacteria</taxon>
        <taxon>Pseudomonadati</taxon>
        <taxon>Bacteroidota</taxon>
        <taxon>Sphingobacteriia</taxon>
        <taxon>Sphingobacteriales</taxon>
        <taxon>Sphingobacteriaceae</taxon>
        <taxon>Parapedobacter</taxon>
    </lineage>
</organism>